<gene>
    <name evidence="9" type="primary">gsiA_4</name>
    <name evidence="9" type="ORF">NCTC9075_06277</name>
</gene>
<name>A0A377KE48_ECOLX</name>
<dbReference type="InterPro" id="IPR027417">
    <property type="entry name" value="P-loop_NTPase"/>
</dbReference>
<evidence type="ECO:0000256" key="4">
    <source>
        <dbReference type="ARBA" id="ARBA00022519"/>
    </source>
</evidence>
<evidence type="ECO:0000256" key="1">
    <source>
        <dbReference type="ARBA" id="ARBA00004417"/>
    </source>
</evidence>
<reference evidence="9 10" key="1">
    <citation type="submission" date="2018-06" db="EMBL/GenBank/DDBJ databases">
        <authorList>
            <consortium name="Pathogen Informatics"/>
            <person name="Doyle S."/>
        </authorList>
    </citation>
    <scope>NUCLEOTIDE SEQUENCE [LARGE SCALE GENOMIC DNA]</scope>
    <source>
        <strain evidence="9 10">NCTC9075</strain>
    </source>
</reference>
<dbReference type="AlphaFoldDB" id="A0A377KE48"/>
<dbReference type="GO" id="GO:0005524">
    <property type="term" value="F:ATP binding"/>
    <property type="evidence" value="ECO:0007669"/>
    <property type="project" value="UniProtKB-KW"/>
</dbReference>
<keyword evidence="8" id="KW-0472">Membrane</keyword>
<keyword evidence="3" id="KW-1003">Cell membrane</keyword>
<dbReference type="PANTHER" id="PTHR43776">
    <property type="entry name" value="TRANSPORT ATP-BINDING PROTEIN"/>
    <property type="match status" value="1"/>
</dbReference>
<dbReference type="GO" id="GO:0016787">
    <property type="term" value="F:hydrolase activity"/>
    <property type="evidence" value="ECO:0007669"/>
    <property type="project" value="UniProtKB-KW"/>
</dbReference>
<dbReference type="SUPFAM" id="SSF52540">
    <property type="entry name" value="P-loop containing nucleoside triphosphate hydrolases"/>
    <property type="match status" value="1"/>
</dbReference>
<sequence length="88" mass="10074">MVIARALLLRPQLLLLDEPTSALDMSVQAEILNLLNQLKLEHQMTYLLVSHDADVIAHMSDRAALMSEGKIQRFFDRDAMEKGEHRMD</sequence>
<evidence type="ECO:0000256" key="6">
    <source>
        <dbReference type="ARBA" id="ARBA00022840"/>
    </source>
</evidence>
<keyword evidence="5" id="KW-0547">Nucleotide-binding</keyword>
<evidence type="ECO:0000256" key="5">
    <source>
        <dbReference type="ARBA" id="ARBA00022741"/>
    </source>
</evidence>
<evidence type="ECO:0000313" key="10">
    <source>
        <dbReference type="Proteomes" id="UP000254181"/>
    </source>
</evidence>
<accession>A0A377KE48</accession>
<keyword evidence="7" id="KW-1278">Translocase</keyword>
<protein>
    <submittedName>
        <fullName evidence="9">ABC transporter ATP-binding protein</fullName>
        <ecNumber evidence="9">3.6.3.-</ecNumber>
    </submittedName>
</protein>
<keyword evidence="6 9" id="KW-0067">ATP-binding</keyword>
<dbReference type="EMBL" id="UGEM01000004">
    <property type="protein sequence ID" value="STP22778.1"/>
    <property type="molecule type" value="Genomic_DNA"/>
</dbReference>
<evidence type="ECO:0000256" key="2">
    <source>
        <dbReference type="ARBA" id="ARBA00022448"/>
    </source>
</evidence>
<keyword evidence="4" id="KW-0997">Cell inner membrane</keyword>
<evidence type="ECO:0000313" key="9">
    <source>
        <dbReference type="EMBL" id="STP22778.1"/>
    </source>
</evidence>
<dbReference type="InterPro" id="IPR050319">
    <property type="entry name" value="ABC_transp_ATP-bind"/>
</dbReference>
<dbReference type="GO" id="GO:0005886">
    <property type="term" value="C:plasma membrane"/>
    <property type="evidence" value="ECO:0007669"/>
    <property type="project" value="UniProtKB-SubCell"/>
</dbReference>
<evidence type="ECO:0000256" key="3">
    <source>
        <dbReference type="ARBA" id="ARBA00022475"/>
    </source>
</evidence>
<evidence type="ECO:0000256" key="8">
    <source>
        <dbReference type="ARBA" id="ARBA00023136"/>
    </source>
</evidence>
<comment type="subcellular location">
    <subcellularLocation>
        <location evidence="1">Cell inner membrane</location>
        <topology evidence="1">Peripheral membrane protein</topology>
    </subcellularLocation>
</comment>
<dbReference type="PANTHER" id="PTHR43776:SF15">
    <property type="entry name" value="GLUTATHIONE IMPORT ATP-BINDING PROTEIN GSIA"/>
    <property type="match status" value="1"/>
</dbReference>
<dbReference type="EC" id="3.6.3.-" evidence="9"/>
<dbReference type="Gene3D" id="3.40.50.300">
    <property type="entry name" value="P-loop containing nucleotide triphosphate hydrolases"/>
    <property type="match status" value="1"/>
</dbReference>
<evidence type="ECO:0000256" key="7">
    <source>
        <dbReference type="ARBA" id="ARBA00022967"/>
    </source>
</evidence>
<proteinExistence type="predicted"/>
<keyword evidence="9" id="KW-0378">Hydrolase</keyword>
<dbReference type="Proteomes" id="UP000254181">
    <property type="component" value="Unassembled WGS sequence"/>
</dbReference>
<keyword evidence="2" id="KW-0813">Transport</keyword>
<organism evidence="9 10">
    <name type="scientific">Escherichia coli</name>
    <dbReference type="NCBI Taxonomy" id="562"/>
    <lineage>
        <taxon>Bacteria</taxon>
        <taxon>Pseudomonadati</taxon>
        <taxon>Pseudomonadota</taxon>
        <taxon>Gammaproteobacteria</taxon>
        <taxon>Enterobacterales</taxon>
        <taxon>Enterobacteriaceae</taxon>
        <taxon>Escherichia</taxon>
    </lineage>
</organism>